<comment type="caution">
    <text evidence="1">The sequence shown here is derived from an EMBL/GenBank/DDBJ whole genome shotgun (WGS) entry which is preliminary data.</text>
</comment>
<accession>A0A177B5Y4</accession>
<dbReference type="Gene3D" id="3.40.50.1240">
    <property type="entry name" value="Phosphoglycerate mutase-like"/>
    <property type="match status" value="1"/>
</dbReference>
<protein>
    <submittedName>
        <fullName evidence="1">Uncharacterized protein</fullName>
    </submittedName>
</protein>
<dbReference type="AlphaFoldDB" id="A0A177B5Y4"/>
<organism evidence="1 2">
    <name type="scientific">Intoshia linei</name>
    <dbReference type="NCBI Taxonomy" id="1819745"/>
    <lineage>
        <taxon>Eukaryota</taxon>
        <taxon>Metazoa</taxon>
        <taxon>Spiralia</taxon>
        <taxon>Lophotrochozoa</taxon>
        <taxon>Mesozoa</taxon>
        <taxon>Orthonectida</taxon>
        <taxon>Rhopaluridae</taxon>
        <taxon>Intoshia</taxon>
    </lineage>
</organism>
<dbReference type="EMBL" id="LWCA01000332">
    <property type="protein sequence ID" value="OAF69112.1"/>
    <property type="molecule type" value="Genomic_DNA"/>
</dbReference>
<dbReference type="InterPro" id="IPR029033">
    <property type="entry name" value="His_PPase_superfam"/>
</dbReference>
<gene>
    <name evidence="1" type="ORF">A3Q56_03140</name>
</gene>
<dbReference type="Proteomes" id="UP000078046">
    <property type="component" value="Unassembled WGS sequence"/>
</dbReference>
<feature type="non-terminal residue" evidence="1">
    <location>
        <position position="1"/>
    </location>
</feature>
<sequence length="202" mass="24126">LLSPIFACNMLTNYEIDPDTIQKNKCIEKNYANNMILISIIMMFNIRVFPSSNSNIFFELLVKEGNMDRYYIRTIYNGYGRRYKIKPIGYNDSINDFDTFSQSFQKYRMSNEKLKQICKNKLSLLHRRNYTSRGSTRKIWGIEKNPSLEYFTKKRDNFKSIKMNNIFNNEVIKKDKEKACKPHTLVETNFTSYFCSYLDFNE</sequence>
<evidence type="ECO:0000313" key="1">
    <source>
        <dbReference type="EMBL" id="OAF69112.1"/>
    </source>
</evidence>
<evidence type="ECO:0000313" key="2">
    <source>
        <dbReference type="Proteomes" id="UP000078046"/>
    </source>
</evidence>
<reference evidence="1 2" key="1">
    <citation type="submission" date="2016-04" db="EMBL/GenBank/DDBJ databases">
        <title>The genome of Intoshia linei affirms orthonectids as highly simplified spiralians.</title>
        <authorList>
            <person name="Mikhailov K.V."/>
            <person name="Slusarev G.S."/>
            <person name="Nikitin M.A."/>
            <person name="Logacheva M.D."/>
            <person name="Penin A."/>
            <person name="Aleoshin V."/>
            <person name="Panchin Y.V."/>
        </authorList>
    </citation>
    <scope>NUCLEOTIDE SEQUENCE [LARGE SCALE GENOMIC DNA]</scope>
    <source>
        <strain evidence="1">Intl2013</strain>
        <tissue evidence="1">Whole animal</tissue>
    </source>
</reference>
<proteinExistence type="predicted"/>
<keyword evidence="2" id="KW-1185">Reference proteome</keyword>
<name>A0A177B5Y4_9BILA</name>